<reference evidence="2" key="1">
    <citation type="journal article" date="2022" name="Mol. Ecol. Resour.">
        <title>The genomes of chicory, endive, great burdock and yacon provide insights into Asteraceae palaeo-polyploidization history and plant inulin production.</title>
        <authorList>
            <person name="Fan W."/>
            <person name="Wang S."/>
            <person name="Wang H."/>
            <person name="Wang A."/>
            <person name="Jiang F."/>
            <person name="Liu H."/>
            <person name="Zhao H."/>
            <person name="Xu D."/>
            <person name="Zhang Y."/>
        </authorList>
    </citation>
    <scope>NUCLEOTIDE SEQUENCE [LARGE SCALE GENOMIC DNA]</scope>
    <source>
        <strain evidence="2">cv. Yunnan</strain>
    </source>
</reference>
<evidence type="ECO:0000313" key="1">
    <source>
        <dbReference type="EMBL" id="KAI3755363.1"/>
    </source>
</evidence>
<keyword evidence="2" id="KW-1185">Reference proteome</keyword>
<dbReference type="Proteomes" id="UP001056120">
    <property type="component" value="Linkage Group LG18"/>
</dbReference>
<proteinExistence type="predicted"/>
<name>A0ACB9E8M8_9ASTR</name>
<sequence length="255" mass="28527">MSTMNIELRDVVLEWASGVSASTEELSAENSVRSWMRECYEFKVDQISSLPPTTSPQAMKGNKKTLVLLMVGLIAAMSILVSVLAILTYLFWWRKKKNGDKVEEVGSVVEMYNEFEMETAMPRRFSYLELAHSTAEFAEWSDSYLSDGLTFFLADSNSVITPGRALGLPVDNTTYDMTSRFVAVEFDTYPDPGLDPADNSTHVGIDINNLRSVASKDWSEGEWLARIKYDSASQNLSVSVISSTDYELNLFTSLI</sequence>
<dbReference type="EMBL" id="CM042035">
    <property type="protein sequence ID" value="KAI3755363.1"/>
    <property type="molecule type" value="Genomic_DNA"/>
</dbReference>
<reference evidence="1 2" key="2">
    <citation type="journal article" date="2022" name="Mol. Ecol. Resour.">
        <title>The genomes of chicory, endive, great burdock and yacon provide insights into Asteraceae paleo-polyploidization history and plant inulin production.</title>
        <authorList>
            <person name="Fan W."/>
            <person name="Wang S."/>
            <person name="Wang H."/>
            <person name="Wang A."/>
            <person name="Jiang F."/>
            <person name="Liu H."/>
            <person name="Zhao H."/>
            <person name="Xu D."/>
            <person name="Zhang Y."/>
        </authorList>
    </citation>
    <scope>NUCLEOTIDE SEQUENCE [LARGE SCALE GENOMIC DNA]</scope>
    <source>
        <strain evidence="2">cv. Yunnan</strain>
        <tissue evidence="1">Leaves</tissue>
    </source>
</reference>
<comment type="caution">
    <text evidence="1">The sequence shown here is derived from an EMBL/GenBank/DDBJ whole genome shotgun (WGS) entry which is preliminary data.</text>
</comment>
<accession>A0ACB9E8M8</accession>
<organism evidence="1 2">
    <name type="scientific">Smallanthus sonchifolius</name>
    <dbReference type="NCBI Taxonomy" id="185202"/>
    <lineage>
        <taxon>Eukaryota</taxon>
        <taxon>Viridiplantae</taxon>
        <taxon>Streptophyta</taxon>
        <taxon>Embryophyta</taxon>
        <taxon>Tracheophyta</taxon>
        <taxon>Spermatophyta</taxon>
        <taxon>Magnoliopsida</taxon>
        <taxon>eudicotyledons</taxon>
        <taxon>Gunneridae</taxon>
        <taxon>Pentapetalae</taxon>
        <taxon>asterids</taxon>
        <taxon>campanulids</taxon>
        <taxon>Asterales</taxon>
        <taxon>Asteraceae</taxon>
        <taxon>Asteroideae</taxon>
        <taxon>Heliantheae alliance</taxon>
        <taxon>Millerieae</taxon>
        <taxon>Smallanthus</taxon>
    </lineage>
</organism>
<evidence type="ECO:0000313" key="2">
    <source>
        <dbReference type="Proteomes" id="UP001056120"/>
    </source>
</evidence>
<gene>
    <name evidence="1" type="ORF">L1987_55160</name>
</gene>
<protein>
    <submittedName>
        <fullName evidence="1">Uncharacterized protein</fullName>
    </submittedName>
</protein>